<dbReference type="InterPro" id="IPR026444">
    <property type="entry name" value="Secre_tail"/>
</dbReference>
<name>A0A1T5CLH9_9FLAO</name>
<dbReference type="PANTHER" id="PTHR48060">
    <property type="entry name" value="DNA DAMAGE-REPAIR/TOLERATION PROTEIN DRT100"/>
    <property type="match status" value="1"/>
</dbReference>
<dbReference type="InterPro" id="IPR053211">
    <property type="entry name" value="DNA_repair-toleration"/>
</dbReference>
<dbReference type="NCBIfam" id="TIGR04183">
    <property type="entry name" value="Por_Secre_tail"/>
    <property type="match status" value="1"/>
</dbReference>
<dbReference type="SUPFAM" id="SSF52058">
    <property type="entry name" value="L domain-like"/>
    <property type="match status" value="1"/>
</dbReference>
<dbReference type="RefSeq" id="WP_079665486.1">
    <property type="nucleotide sequence ID" value="NZ_FUYZ01000001.1"/>
</dbReference>
<evidence type="ECO:0000259" key="3">
    <source>
        <dbReference type="Pfam" id="PF18962"/>
    </source>
</evidence>
<dbReference type="AlphaFoldDB" id="A0A1T5CLH9"/>
<feature type="domain" description="Secretion system C-terminal sorting" evidence="3">
    <location>
        <begin position="575"/>
        <end position="632"/>
    </location>
</feature>
<evidence type="ECO:0000256" key="1">
    <source>
        <dbReference type="ARBA" id="ARBA00022729"/>
    </source>
</evidence>
<evidence type="ECO:0000313" key="5">
    <source>
        <dbReference type="Proteomes" id="UP000191112"/>
    </source>
</evidence>
<sequence length="642" mass="72702">MKKKLLSLVLILSWIFSFAEVPQSEKQALYAIAESIHYSYNWNEQTPIEQWAGITINKINGNDHVTGLFLPINANGSNYDINFSNQIHNLLYLEDASIRYNFPSSSNITFNFDFNHLIELSRLKTFNLSTTFDDHNPKDKLLNVDKISQLTNLEKLIIKFQDANFKIPSSISALAKLKILYYDNILDDTYTPEIFQLSLLENLTIKNNIYYVQESANAISNLNQLKSLTLNGKFGSLPDGFYNIPNLESLYLTSNSYSLSDNIGNYSNKLKTLSVEGLNLNRSVIGSLVNLEKLYLKSSTTNNIISSSIAQLQQLKVLSVSTTMPYPIYFPNEISQLTNLKELYVYSSKAPISEVIYTIPNLKLLLLHTNQNVSENVGNLQKLERLQVYNDGNVTALPVSLGNIHTLKVVDFGISGSVNNTKLLLPEGYFTNWPNLQQFWSMHTLAGDITNRFMNNPDLEMLSFDAYNTTGNLEGKLNLCQNPKLAWMDVAKSNITEVDLRNVQSISNSIEQFTFSESKISKFIVDDVEQFNSLVNSGKIIIESNTPSGYSVVTSSEPCLRKLSLNDAQLEKTLVYPNPVQDFLTFRTNKNIEDVEIISVSGQKTKVESYDNKVNLSMLPSGLYIIKWSEDGFYRREKILKK</sequence>
<dbReference type="Pfam" id="PF18962">
    <property type="entry name" value="Por_Secre_tail"/>
    <property type="match status" value="1"/>
</dbReference>
<reference evidence="4 5" key="1">
    <citation type="submission" date="2017-02" db="EMBL/GenBank/DDBJ databases">
        <authorList>
            <person name="Peterson S.W."/>
        </authorList>
    </citation>
    <scope>NUCLEOTIDE SEQUENCE [LARGE SCALE GENOMIC DNA]</scope>
    <source>
        <strain evidence="4 5">DSM 22323</strain>
    </source>
</reference>
<dbReference type="OrthoDB" id="1352671at2"/>
<evidence type="ECO:0000313" key="4">
    <source>
        <dbReference type="EMBL" id="SKB60348.1"/>
    </source>
</evidence>
<dbReference type="STRING" id="619805.SAMN05660477_00163"/>
<dbReference type="InterPro" id="IPR032675">
    <property type="entry name" value="LRR_dom_sf"/>
</dbReference>
<dbReference type="Proteomes" id="UP000191112">
    <property type="component" value="Unassembled WGS sequence"/>
</dbReference>
<keyword evidence="1 2" id="KW-0732">Signal</keyword>
<protein>
    <submittedName>
        <fullName evidence="4">Por secretion system C-terminal sorting domain-containing protein</fullName>
    </submittedName>
</protein>
<proteinExistence type="predicted"/>
<organism evidence="4 5">
    <name type="scientific">Soonwooa buanensis</name>
    <dbReference type="NCBI Taxonomy" id="619805"/>
    <lineage>
        <taxon>Bacteria</taxon>
        <taxon>Pseudomonadati</taxon>
        <taxon>Bacteroidota</taxon>
        <taxon>Flavobacteriia</taxon>
        <taxon>Flavobacteriales</taxon>
        <taxon>Weeksellaceae</taxon>
        <taxon>Chryseobacterium group</taxon>
        <taxon>Soonwooa</taxon>
    </lineage>
</organism>
<gene>
    <name evidence="4" type="ORF">SAMN05660477_00163</name>
</gene>
<evidence type="ECO:0000256" key="2">
    <source>
        <dbReference type="SAM" id="SignalP"/>
    </source>
</evidence>
<accession>A0A1T5CLH9</accession>
<dbReference type="PANTHER" id="PTHR48060:SF17">
    <property type="entry name" value="LRR RECEPTOR-LIKE SERINE_THREONINE-PROTEIN KINASE IRK-RELATED"/>
    <property type="match status" value="1"/>
</dbReference>
<dbReference type="Gene3D" id="3.80.10.10">
    <property type="entry name" value="Ribonuclease Inhibitor"/>
    <property type="match status" value="3"/>
</dbReference>
<feature type="signal peptide" evidence="2">
    <location>
        <begin position="1"/>
        <end position="19"/>
    </location>
</feature>
<dbReference type="EMBL" id="FUYZ01000001">
    <property type="protein sequence ID" value="SKB60348.1"/>
    <property type="molecule type" value="Genomic_DNA"/>
</dbReference>
<keyword evidence="5" id="KW-1185">Reference proteome</keyword>
<feature type="chain" id="PRO_5012956315" evidence="2">
    <location>
        <begin position="20"/>
        <end position="642"/>
    </location>
</feature>